<keyword evidence="3" id="KW-1185">Reference proteome</keyword>
<keyword evidence="1" id="KW-0812">Transmembrane</keyword>
<keyword evidence="1" id="KW-0472">Membrane</keyword>
<evidence type="ECO:0000256" key="1">
    <source>
        <dbReference type="SAM" id="Phobius"/>
    </source>
</evidence>
<keyword evidence="1" id="KW-1133">Transmembrane helix</keyword>
<protein>
    <submittedName>
        <fullName evidence="2">Uncharacterized protein</fullName>
    </submittedName>
</protein>
<sequence length="77" mass="8882">MFFFLQTQIATILIIFLTSIGFLAIRCKLIDPAVPLDARRNYPLDFIFQTTVNPFSLPVSVKQFKINKGKKNFEERG</sequence>
<dbReference type="EMBL" id="JXJN01029516">
    <property type="status" value="NOT_ANNOTATED_CDS"/>
    <property type="molecule type" value="Genomic_DNA"/>
</dbReference>
<accession>A0A1B0AL04</accession>
<reference evidence="3" key="1">
    <citation type="submission" date="2015-01" db="EMBL/GenBank/DDBJ databases">
        <authorList>
            <person name="Aksoy S."/>
            <person name="Warren W."/>
            <person name="Wilson R.K."/>
        </authorList>
    </citation>
    <scope>NUCLEOTIDE SEQUENCE [LARGE SCALE GENOMIC DNA]</scope>
    <source>
        <strain evidence="3">IAEA</strain>
    </source>
</reference>
<dbReference type="VEuPathDB" id="VectorBase:GPPI000486"/>
<feature type="transmembrane region" description="Helical" evidence="1">
    <location>
        <begin position="6"/>
        <end position="25"/>
    </location>
</feature>
<evidence type="ECO:0000313" key="3">
    <source>
        <dbReference type="Proteomes" id="UP000092460"/>
    </source>
</evidence>
<proteinExistence type="predicted"/>
<dbReference type="AlphaFoldDB" id="A0A1B0AL04"/>
<reference evidence="2" key="2">
    <citation type="submission" date="2020-05" db="UniProtKB">
        <authorList>
            <consortium name="EnsemblMetazoa"/>
        </authorList>
    </citation>
    <scope>IDENTIFICATION</scope>
    <source>
        <strain evidence="2">IAEA</strain>
    </source>
</reference>
<evidence type="ECO:0000313" key="2">
    <source>
        <dbReference type="EnsemblMetazoa" id="GPPI000486-PA"/>
    </source>
</evidence>
<organism evidence="2 3">
    <name type="scientific">Glossina palpalis gambiensis</name>
    <dbReference type="NCBI Taxonomy" id="67801"/>
    <lineage>
        <taxon>Eukaryota</taxon>
        <taxon>Metazoa</taxon>
        <taxon>Ecdysozoa</taxon>
        <taxon>Arthropoda</taxon>
        <taxon>Hexapoda</taxon>
        <taxon>Insecta</taxon>
        <taxon>Pterygota</taxon>
        <taxon>Neoptera</taxon>
        <taxon>Endopterygota</taxon>
        <taxon>Diptera</taxon>
        <taxon>Brachycera</taxon>
        <taxon>Muscomorpha</taxon>
        <taxon>Hippoboscoidea</taxon>
        <taxon>Glossinidae</taxon>
        <taxon>Glossina</taxon>
    </lineage>
</organism>
<dbReference type="EnsemblMetazoa" id="GPPI000486-RA">
    <property type="protein sequence ID" value="GPPI000486-PA"/>
    <property type="gene ID" value="GPPI000486"/>
</dbReference>
<dbReference type="Proteomes" id="UP000092460">
    <property type="component" value="Unassembled WGS sequence"/>
</dbReference>
<name>A0A1B0AL04_9MUSC</name>